<dbReference type="InterPro" id="IPR010358">
    <property type="entry name" value="BRE"/>
</dbReference>
<evidence type="ECO:0000256" key="10">
    <source>
        <dbReference type="ARBA" id="ARBA00022853"/>
    </source>
</evidence>
<dbReference type="Pfam" id="PF06113">
    <property type="entry name" value="BRE"/>
    <property type="match status" value="1"/>
</dbReference>
<evidence type="ECO:0000256" key="1">
    <source>
        <dbReference type="ARBA" id="ARBA00004123"/>
    </source>
</evidence>
<dbReference type="GO" id="GO:0006302">
    <property type="term" value="P:double-strand break repair"/>
    <property type="evidence" value="ECO:0007669"/>
    <property type="project" value="UniProtKB-UniRule"/>
</dbReference>
<dbReference type="GO" id="GO:0070531">
    <property type="term" value="C:BRCA1-A complex"/>
    <property type="evidence" value="ECO:0007669"/>
    <property type="project" value="UniProtKB-UniRule"/>
</dbReference>
<evidence type="ECO:0000256" key="9">
    <source>
        <dbReference type="ARBA" id="ARBA00022786"/>
    </source>
</evidence>
<gene>
    <name evidence="16" type="ORF">D4764_16G0001440</name>
</gene>
<evidence type="ECO:0000256" key="3">
    <source>
        <dbReference type="ARBA" id="ARBA00022490"/>
    </source>
</evidence>
<evidence type="ECO:0000256" key="12">
    <source>
        <dbReference type="ARBA" id="ARBA00023242"/>
    </source>
</evidence>
<evidence type="ECO:0000313" key="17">
    <source>
        <dbReference type="Proteomes" id="UP000324091"/>
    </source>
</evidence>
<evidence type="ECO:0000256" key="15">
    <source>
        <dbReference type="RuleBase" id="RU368019"/>
    </source>
</evidence>
<keyword evidence="8 15" id="KW-0498">Mitosis</keyword>
<accession>A0A5C6P0Q3</accession>
<evidence type="ECO:0000256" key="8">
    <source>
        <dbReference type="ARBA" id="ARBA00022776"/>
    </source>
</evidence>
<dbReference type="GO" id="GO:0006325">
    <property type="term" value="P:chromatin organization"/>
    <property type="evidence" value="ECO:0007669"/>
    <property type="project" value="UniProtKB-UniRule"/>
</dbReference>
<keyword evidence="11 15" id="KW-0234">DNA repair</keyword>
<comment type="function">
    <text evidence="15">May play a role in homeostasis or cellular differentiation in cells of neural, epithelial and germline origins. May also act as a death receptor-associated anti-apoptotic protein, which inhibits the mitochondrial apoptotic pathway.</text>
</comment>
<comment type="subunit">
    <text evidence="15">Component of the ARISC complex. Component of the BRCA1-A complex. Component of the BRISC complex. Binds polyubiquitin.</text>
</comment>
<evidence type="ECO:0000256" key="6">
    <source>
        <dbReference type="ARBA" id="ARBA00022737"/>
    </source>
</evidence>
<keyword evidence="13 15" id="KW-0131">Cell cycle</keyword>
<evidence type="ECO:0000256" key="5">
    <source>
        <dbReference type="ARBA" id="ARBA00022703"/>
    </source>
</evidence>
<evidence type="ECO:0000256" key="14">
    <source>
        <dbReference type="ARBA" id="ARBA00025766"/>
    </source>
</evidence>
<dbReference type="Proteomes" id="UP000324091">
    <property type="component" value="Chromosome 16"/>
</dbReference>
<keyword evidence="7 15" id="KW-0227">DNA damage</keyword>
<feature type="non-terminal residue" evidence="16">
    <location>
        <position position="1"/>
    </location>
</feature>
<dbReference type="GO" id="GO:0005737">
    <property type="term" value="C:cytoplasm"/>
    <property type="evidence" value="ECO:0007669"/>
    <property type="project" value="UniProtKB-SubCell"/>
</dbReference>
<keyword evidence="3 15" id="KW-0963">Cytoplasm</keyword>
<proteinExistence type="inferred from homology"/>
<comment type="subcellular location">
    <subcellularLocation>
        <location evidence="15">Cytoplasm</location>
    </subcellularLocation>
    <subcellularLocation>
        <location evidence="1 15">Nucleus</location>
    </subcellularLocation>
    <text evidence="15">Localizes at sites of DNA damage at double-strand breaks (DSBs).</text>
</comment>
<organism evidence="16 17">
    <name type="scientific">Takifugu flavidus</name>
    <name type="common">sansaifugu</name>
    <dbReference type="NCBI Taxonomy" id="433684"/>
    <lineage>
        <taxon>Eukaryota</taxon>
        <taxon>Metazoa</taxon>
        <taxon>Chordata</taxon>
        <taxon>Craniata</taxon>
        <taxon>Vertebrata</taxon>
        <taxon>Euteleostomi</taxon>
        <taxon>Actinopterygii</taxon>
        <taxon>Neopterygii</taxon>
        <taxon>Teleostei</taxon>
        <taxon>Neoteleostei</taxon>
        <taxon>Acanthomorphata</taxon>
        <taxon>Eupercaria</taxon>
        <taxon>Tetraodontiformes</taxon>
        <taxon>Tetradontoidea</taxon>
        <taxon>Tetraodontidae</taxon>
        <taxon>Takifugu</taxon>
    </lineage>
</organism>
<dbReference type="AlphaFoldDB" id="A0A5C6P0Q3"/>
<reference evidence="16 17" key="1">
    <citation type="submission" date="2019-04" db="EMBL/GenBank/DDBJ databases">
        <title>Chromosome genome assembly for Takifugu flavidus.</title>
        <authorList>
            <person name="Xiao S."/>
        </authorList>
    </citation>
    <scope>NUCLEOTIDE SEQUENCE [LARGE SCALE GENOMIC DNA]</scope>
    <source>
        <strain evidence="16">HTHZ2018</strain>
        <tissue evidence="16">Muscle</tissue>
    </source>
</reference>
<evidence type="ECO:0000313" key="16">
    <source>
        <dbReference type="EMBL" id="TWW71647.1"/>
    </source>
</evidence>
<evidence type="ECO:0000256" key="4">
    <source>
        <dbReference type="ARBA" id="ARBA00022618"/>
    </source>
</evidence>
<dbReference type="EMBL" id="RHFK02000008">
    <property type="protein sequence ID" value="TWW71647.1"/>
    <property type="molecule type" value="Genomic_DNA"/>
</dbReference>
<evidence type="ECO:0000256" key="2">
    <source>
        <dbReference type="ARBA" id="ARBA00019438"/>
    </source>
</evidence>
<comment type="domain">
    <text evidence="15">Contains 2 ubiquitin-conjugating enzyme family-like (UEV-like) regions. These regions lack the critical Cys residues required for ubiquitination but retain the ability to bind ubiquitin.</text>
</comment>
<keyword evidence="17" id="KW-1185">Reference proteome</keyword>
<comment type="caution">
    <text evidence="16">The sequence shown here is derived from an EMBL/GenBank/DDBJ whole genome shotgun (WGS) entry which is preliminary data.</text>
</comment>
<evidence type="ECO:0000256" key="11">
    <source>
        <dbReference type="ARBA" id="ARBA00023204"/>
    </source>
</evidence>
<dbReference type="GO" id="GO:0010212">
    <property type="term" value="P:response to ionizing radiation"/>
    <property type="evidence" value="ECO:0007669"/>
    <property type="project" value="UniProtKB-UniRule"/>
</dbReference>
<keyword evidence="12 15" id="KW-0539">Nucleus</keyword>
<dbReference type="GO" id="GO:0051301">
    <property type="term" value="P:cell division"/>
    <property type="evidence" value="ECO:0007669"/>
    <property type="project" value="UniProtKB-UniRule"/>
</dbReference>
<keyword evidence="6" id="KW-0677">Repeat</keyword>
<dbReference type="GO" id="GO:0006915">
    <property type="term" value="P:apoptotic process"/>
    <property type="evidence" value="ECO:0007669"/>
    <property type="project" value="UniProtKB-UniRule"/>
</dbReference>
<protein>
    <recommendedName>
        <fullName evidence="2 15">BRISC and BRCA1-A complex member 2</fullName>
    </recommendedName>
</protein>
<dbReference type="GO" id="GO:0070552">
    <property type="term" value="C:BRISC complex"/>
    <property type="evidence" value="ECO:0007669"/>
    <property type="project" value="UniProtKB-UniRule"/>
</dbReference>
<dbReference type="PANTHER" id="PTHR15189:SF7">
    <property type="entry name" value="BRISC AND BRCA1-A COMPLEX MEMBER 2"/>
    <property type="match status" value="1"/>
</dbReference>
<name>A0A5C6P0Q3_9TELE</name>
<keyword evidence="5 15" id="KW-0053">Apoptosis</keyword>
<dbReference type="GO" id="GO:0031593">
    <property type="term" value="F:polyubiquitin modification-dependent protein binding"/>
    <property type="evidence" value="ECO:0007669"/>
    <property type="project" value="UniProtKB-UniRule"/>
</dbReference>
<dbReference type="GO" id="GO:0045739">
    <property type="term" value="P:positive regulation of DNA repair"/>
    <property type="evidence" value="ECO:0007669"/>
    <property type="project" value="UniProtKB-UniRule"/>
</dbReference>
<keyword evidence="9 15" id="KW-0833">Ubl conjugation pathway</keyword>
<keyword evidence="10 15" id="KW-0156">Chromatin regulator</keyword>
<comment type="similarity">
    <text evidence="14 15">Belongs to the BABAM2 family.</text>
</comment>
<evidence type="ECO:0000256" key="13">
    <source>
        <dbReference type="ARBA" id="ARBA00023306"/>
    </source>
</evidence>
<dbReference type="PANTHER" id="PTHR15189">
    <property type="entry name" value="BRISC AND BRCA1-A COMPLEX MEMBER 2"/>
    <property type="match status" value="1"/>
</dbReference>
<feature type="non-terminal residue" evidence="16">
    <location>
        <position position="127"/>
    </location>
</feature>
<evidence type="ECO:0000256" key="7">
    <source>
        <dbReference type="ARBA" id="ARBA00022763"/>
    </source>
</evidence>
<dbReference type="GO" id="GO:0007095">
    <property type="term" value="P:mitotic G2 DNA damage checkpoint signaling"/>
    <property type="evidence" value="ECO:0007669"/>
    <property type="project" value="UniProtKB-UniRule"/>
</dbReference>
<keyword evidence="4 15" id="KW-0132">Cell division</keyword>
<sequence length="127" mass="14686">LAQWDAGNSECLLQLVKELLQQYHNYQCERLRESSRLLFEYDSLLEDPSYGRNMEIYAGKKNSWTGEFSARFLLKLPVDFSNIPVYLLKVISHPTDVLHELNILSEIVSETFVYTCAHGFYIGSDNS</sequence>